<evidence type="ECO:0000256" key="1">
    <source>
        <dbReference type="ARBA" id="ARBA00022741"/>
    </source>
</evidence>
<evidence type="ECO:0000313" key="6">
    <source>
        <dbReference type="EMBL" id="JAP94617.1"/>
    </source>
</evidence>
<dbReference type="Pfam" id="PF00069">
    <property type="entry name" value="Pkinase"/>
    <property type="match status" value="1"/>
</dbReference>
<dbReference type="InterPro" id="IPR050117">
    <property type="entry name" value="MAPK"/>
</dbReference>
<proteinExistence type="inferred from homology"/>
<dbReference type="InterPro" id="IPR008271">
    <property type="entry name" value="Ser/Thr_kinase_AS"/>
</dbReference>
<sequence length="411" mass="46693">MQKYTIIKEIGRGAYGEVSQAIENSSQKIVAIKKIFQKGSMTDASKMVELQYFQKIGKHPNVVTLYELFREKDGTLYFVFEFIDQGSLYDYLCKCQKLNKAPKEAETKAIVHHILLGLAHIHNNDFMHRDIKIENILLHSDPTGNVGIKLQLNPTSVLPKIADLGCAKSTRTRFMCNTPYTGTRWYRSVELLLHDKTYSKPNDIWAIGCIAFEMFTLRPLFQGQSELDMLHMILQQFGPLQEGEWPEYQQLASGINYVSAIPMQKQKFQPNAGHERIVARLGQQMKGASQQMVDCLAWMLELNPNRRHTAAQLLNHQWFKGEAFSGQFVPNAQMSNPLLQNAMNALNMKPSHSNQKTNQVISATDTDNQKEFVPPRSYSIGINIKKTTDVIKDNSGFDDIDLGSLPSDDDF</sequence>
<evidence type="ECO:0000259" key="5">
    <source>
        <dbReference type="PROSITE" id="PS50011"/>
    </source>
</evidence>
<accession>A0A146KDP3</accession>
<comment type="similarity">
    <text evidence="4">Belongs to the protein kinase superfamily.</text>
</comment>
<protein>
    <submittedName>
        <fullName evidence="6">Kinase, CMGC RCK</fullName>
    </submittedName>
</protein>
<dbReference type="GO" id="GO:0004674">
    <property type="term" value="F:protein serine/threonine kinase activity"/>
    <property type="evidence" value="ECO:0007669"/>
    <property type="project" value="UniProtKB-KW"/>
</dbReference>
<organism evidence="6">
    <name type="scientific">Trepomonas sp. PC1</name>
    <dbReference type="NCBI Taxonomy" id="1076344"/>
    <lineage>
        <taxon>Eukaryota</taxon>
        <taxon>Metamonada</taxon>
        <taxon>Diplomonadida</taxon>
        <taxon>Hexamitidae</taxon>
        <taxon>Hexamitinae</taxon>
        <taxon>Trepomonas</taxon>
    </lineage>
</organism>
<dbReference type="GO" id="GO:0005524">
    <property type="term" value="F:ATP binding"/>
    <property type="evidence" value="ECO:0007669"/>
    <property type="project" value="UniProtKB-UniRule"/>
</dbReference>
<gene>
    <name evidence="6" type="ORF">TPC1_12665</name>
</gene>
<dbReference type="SMART" id="SM00220">
    <property type="entry name" value="S_TKc"/>
    <property type="match status" value="1"/>
</dbReference>
<dbReference type="PROSITE" id="PS00108">
    <property type="entry name" value="PROTEIN_KINASE_ST"/>
    <property type="match status" value="1"/>
</dbReference>
<name>A0A146KDP3_9EUKA</name>
<dbReference type="Gene3D" id="1.10.510.10">
    <property type="entry name" value="Transferase(Phosphotransferase) domain 1"/>
    <property type="match status" value="1"/>
</dbReference>
<keyword evidence="2 3" id="KW-0067">ATP-binding</keyword>
<dbReference type="AlphaFoldDB" id="A0A146KDP3"/>
<keyword evidence="6" id="KW-0418">Kinase</keyword>
<dbReference type="EMBL" id="GDID01001989">
    <property type="protein sequence ID" value="JAP94617.1"/>
    <property type="molecule type" value="Transcribed_RNA"/>
</dbReference>
<feature type="binding site" evidence="3">
    <location>
        <position position="34"/>
    </location>
    <ligand>
        <name>ATP</name>
        <dbReference type="ChEBI" id="CHEBI:30616"/>
    </ligand>
</feature>
<dbReference type="PROSITE" id="PS50011">
    <property type="entry name" value="PROTEIN_KINASE_DOM"/>
    <property type="match status" value="1"/>
</dbReference>
<keyword evidence="6" id="KW-0808">Transferase</keyword>
<evidence type="ECO:0000256" key="3">
    <source>
        <dbReference type="PROSITE-ProRule" id="PRU10141"/>
    </source>
</evidence>
<keyword evidence="4" id="KW-0723">Serine/threonine-protein kinase</keyword>
<keyword evidence="1 3" id="KW-0547">Nucleotide-binding</keyword>
<dbReference type="PROSITE" id="PS00107">
    <property type="entry name" value="PROTEIN_KINASE_ATP"/>
    <property type="match status" value="1"/>
</dbReference>
<dbReference type="InterPro" id="IPR017441">
    <property type="entry name" value="Protein_kinase_ATP_BS"/>
</dbReference>
<evidence type="ECO:0000256" key="4">
    <source>
        <dbReference type="RuleBase" id="RU000304"/>
    </source>
</evidence>
<dbReference type="InterPro" id="IPR000719">
    <property type="entry name" value="Prot_kinase_dom"/>
</dbReference>
<dbReference type="SUPFAM" id="SSF56112">
    <property type="entry name" value="Protein kinase-like (PK-like)"/>
    <property type="match status" value="1"/>
</dbReference>
<dbReference type="PANTHER" id="PTHR24055">
    <property type="entry name" value="MITOGEN-ACTIVATED PROTEIN KINASE"/>
    <property type="match status" value="1"/>
</dbReference>
<reference evidence="6" key="1">
    <citation type="submission" date="2015-07" db="EMBL/GenBank/DDBJ databases">
        <title>Adaptation to a free-living lifestyle via gene acquisitions in the diplomonad Trepomonas sp. PC1.</title>
        <authorList>
            <person name="Xu F."/>
            <person name="Jerlstrom-Hultqvist J."/>
            <person name="Kolisko M."/>
            <person name="Simpson A.G.B."/>
            <person name="Roger A.J."/>
            <person name="Svard S.G."/>
            <person name="Andersson J.O."/>
        </authorList>
    </citation>
    <scope>NUCLEOTIDE SEQUENCE</scope>
    <source>
        <strain evidence="6">PC1</strain>
    </source>
</reference>
<dbReference type="InterPro" id="IPR011009">
    <property type="entry name" value="Kinase-like_dom_sf"/>
</dbReference>
<evidence type="ECO:0000256" key="2">
    <source>
        <dbReference type="ARBA" id="ARBA00022840"/>
    </source>
</evidence>
<dbReference type="Gene3D" id="3.30.200.20">
    <property type="entry name" value="Phosphorylase Kinase, domain 1"/>
    <property type="match status" value="1"/>
</dbReference>
<feature type="domain" description="Protein kinase" evidence="5">
    <location>
        <begin position="4"/>
        <end position="319"/>
    </location>
</feature>